<dbReference type="AlphaFoldDB" id="A0AA36DKQ7"/>
<keyword evidence="5 6" id="KW-0472">Membrane</keyword>
<proteinExistence type="inferred from homology"/>
<evidence type="ECO:0000256" key="4">
    <source>
        <dbReference type="ARBA" id="ARBA00022989"/>
    </source>
</evidence>
<dbReference type="PRINTS" id="PR00342">
    <property type="entry name" value="RHESUSRHD"/>
</dbReference>
<feature type="transmembrane region" description="Helical" evidence="6">
    <location>
        <begin position="437"/>
        <end position="462"/>
    </location>
</feature>
<name>A0AA36DKQ7_CYLNA</name>
<gene>
    <name evidence="8" type="ORF">CYNAS_LOCUS1494</name>
</gene>
<dbReference type="FunFam" id="1.10.3430.10:FF:000012">
    <property type="entry name" value="Rh type C glycoprotein"/>
    <property type="match status" value="1"/>
</dbReference>
<feature type="transmembrane region" description="Helical" evidence="6">
    <location>
        <begin position="196"/>
        <end position="215"/>
    </location>
</feature>
<dbReference type="Pfam" id="PF00909">
    <property type="entry name" value="Ammonium_transp"/>
    <property type="match status" value="1"/>
</dbReference>
<keyword evidence="9" id="KW-1185">Reference proteome</keyword>
<dbReference type="SUPFAM" id="SSF111352">
    <property type="entry name" value="Ammonium transporter"/>
    <property type="match status" value="1"/>
</dbReference>
<keyword evidence="3 6" id="KW-0812">Transmembrane</keyword>
<accession>A0AA36DKQ7</accession>
<protein>
    <recommendedName>
        <fullName evidence="7">Ammonium transporter AmtB-like domain-containing protein</fullName>
    </recommendedName>
</protein>
<feature type="transmembrane region" description="Helical" evidence="6">
    <location>
        <begin position="63"/>
        <end position="82"/>
    </location>
</feature>
<comment type="subcellular location">
    <subcellularLocation>
        <location evidence="1">Membrane</location>
        <topology evidence="1">Multi-pass membrane protein</topology>
    </subcellularLocation>
</comment>
<comment type="caution">
    <text evidence="8">The sequence shown here is derived from an EMBL/GenBank/DDBJ whole genome shotgun (WGS) entry which is preliminary data.</text>
</comment>
<feature type="transmembrane region" description="Helical" evidence="6">
    <location>
        <begin position="350"/>
        <end position="368"/>
    </location>
</feature>
<dbReference type="InterPro" id="IPR024041">
    <property type="entry name" value="NH4_transpt_AmtB-like_dom"/>
</dbReference>
<feature type="transmembrane region" description="Helical" evidence="6">
    <location>
        <begin position="293"/>
        <end position="311"/>
    </location>
</feature>
<dbReference type="GO" id="GO:0008519">
    <property type="term" value="F:ammonium channel activity"/>
    <property type="evidence" value="ECO:0007669"/>
    <property type="project" value="InterPro"/>
</dbReference>
<evidence type="ECO:0000256" key="3">
    <source>
        <dbReference type="ARBA" id="ARBA00022692"/>
    </source>
</evidence>
<evidence type="ECO:0000256" key="2">
    <source>
        <dbReference type="ARBA" id="ARBA00011036"/>
    </source>
</evidence>
<dbReference type="EMBL" id="CATQJL010000001">
    <property type="protein sequence ID" value="CAJ0589511.1"/>
    <property type="molecule type" value="Genomic_DNA"/>
</dbReference>
<dbReference type="GO" id="GO:0097272">
    <property type="term" value="P:ammonium homeostasis"/>
    <property type="evidence" value="ECO:0007669"/>
    <property type="project" value="TreeGrafter"/>
</dbReference>
<dbReference type="InterPro" id="IPR002229">
    <property type="entry name" value="RhesusRHD"/>
</dbReference>
<reference evidence="8" key="1">
    <citation type="submission" date="2023-07" db="EMBL/GenBank/DDBJ databases">
        <authorList>
            <consortium name="CYATHOMIX"/>
        </authorList>
    </citation>
    <scope>NUCLEOTIDE SEQUENCE</scope>
    <source>
        <strain evidence="8">N/A</strain>
    </source>
</reference>
<evidence type="ECO:0000313" key="8">
    <source>
        <dbReference type="EMBL" id="CAJ0589511.1"/>
    </source>
</evidence>
<comment type="similarity">
    <text evidence="2">Belongs to the ammonium transporter (TC 2.A.49) family. Rh subfamily.</text>
</comment>
<feature type="transmembrane region" description="Helical" evidence="6">
    <location>
        <begin position="102"/>
        <end position="124"/>
    </location>
</feature>
<feature type="transmembrane region" description="Helical" evidence="6">
    <location>
        <begin position="170"/>
        <end position="189"/>
    </location>
</feature>
<evidence type="ECO:0000256" key="6">
    <source>
        <dbReference type="SAM" id="Phobius"/>
    </source>
</evidence>
<evidence type="ECO:0000259" key="7">
    <source>
        <dbReference type="Pfam" id="PF00909"/>
    </source>
</evidence>
<feature type="transmembrane region" description="Helical" evidence="6">
    <location>
        <begin position="264"/>
        <end position="287"/>
    </location>
</feature>
<feature type="transmembrane region" description="Helical" evidence="6">
    <location>
        <begin position="136"/>
        <end position="158"/>
    </location>
</feature>
<feature type="transmembrane region" description="Helical" evidence="6">
    <location>
        <begin position="389"/>
        <end position="406"/>
    </location>
</feature>
<dbReference type="Gene3D" id="1.10.3430.10">
    <property type="entry name" value="Ammonium transporter AmtB like domains"/>
    <property type="match status" value="1"/>
</dbReference>
<dbReference type="GO" id="GO:0005886">
    <property type="term" value="C:plasma membrane"/>
    <property type="evidence" value="ECO:0007669"/>
    <property type="project" value="InterPro"/>
</dbReference>
<feature type="domain" description="Ammonium transporter AmtB-like" evidence="7">
    <location>
        <begin position="98"/>
        <end position="464"/>
    </location>
</feature>
<dbReference type="PANTHER" id="PTHR11730">
    <property type="entry name" value="AMMONIUM TRANSPORTER"/>
    <property type="match status" value="1"/>
</dbReference>
<keyword evidence="4 6" id="KW-1133">Transmembrane helix</keyword>
<organism evidence="8 9">
    <name type="scientific">Cylicocyclus nassatus</name>
    <name type="common">Nematode worm</name>
    <dbReference type="NCBI Taxonomy" id="53992"/>
    <lineage>
        <taxon>Eukaryota</taxon>
        <taxon>Metazoa</taxon>
        <taxon>Ecdysozoa</taxon>
        <taxon>Nematoda</taxon>
        <taxon>Chromadorea</taxon>
        <taxon>Rhabditida</taxon>
        <taxon>Rhabditina</taxon>
        <taxon>Rhabditomorpha</taxon>
        <taxon>Strongyloidea</taxon>
        <taxon>Strongylidae</taxon>
        <taxon>Cylicocyclus</taxon>
    </lineage>
</organism>
<evidence type="ECO:0000256" key="5">
    <source>
        <dbReference type="ARBA" id="ARBA00023136"/>
    </source>
</evidence>
<dbReference type="PANTHER" id="PTHR11730:SF60">
    <property type="entry name" value="RH50, ISOFORM D"/>
    <property type="match status" value="1"/>
</dbReference>
<evidence type="ECO:0000256" key="1">
    <source>
        <dbReference type="ARBA" id="ARBA00004141"/>
    </source>
</evidence>
<evidence type="ECO:0000313" key="9">
    <source>
        <dbReference type="Proteomes" id="UP001176961"/>
    </source>
</evidence>
<dbReference type="Proteomes" id="UP001176961">
    <property type="component" value="Unassembled WGS sequence"/>
</dbReference>
<dbReference type="InterPro" id="IPR029020">
    <property type="entry name" value="Ammonium/urea_transptr"/>
</dbReference>
<sequence>MCPISKSDKHFATCDMSKGATRRNVMRIFTLVEGLIGRGTPTNAAGDYDRDSRTMMSFQKHQFTILVSASQIVFLILFGLFGRYDANMMPGGSDNDVYTARLYPMFQDTHVMIFIGFGFLMTFLKRYGFSALSINLLLAVFTIEWGMIVQGFLSHEFAEAGEFTIGLEELLTADFAAAIILITMGAMLGKLSPTQYIVMAFIETAVALFIEHHVIHSFHVNDVGDSMVVHAFGAYFGLACSKAFGTKSQREHENEGSIYHSDIYAEIGAIFLWVFWPSFNAAAASPADARQRAIVNTLLSLCACTVTTFILSQAVDKHKKFDMVHIANSTLAGGVAIGSIANVVLDPLHAMLMGVAAGALSVVGYKYITPMLSSKFGCHDTCGVNNLHGMPGVLAGLMSAVFVVAYDPARYGKSLNEIYPAMKSETNFNGTTAWGQALYQLIGLGLVLIGSLVSGMLTGFILKTKAFNQVRDEALYADDDYFETPADYDFITRNVSRIDRVEINEPSQLTQKEV</sequence>